<gene>
    <name evidence="2" type="ORF">A2319_01035</name>
</gene>
<dbReference type="Gene3D" id="3.40.50.620">
    <property type="entry name" value="HUPs"/>
    <property type="match status" value="1"/>
</dbReference>
<dbReference type="CDD" id="cd06259">
    <property type="entry name" value="YdcF-like"/>
    <property type="match status" value="1"/>
</dbReference>
<evidence type="ECO:0000259" key="1">
    <source>
        <dbReference type="Pfam" id="PF02698"/>
    </source>
</evidence>
<proteinExistence type="predicted"/>
<comment type="caution">
    <text evidence="2">The sequence shown here is derived from an EMBL/GenBank/DDBJ whole genome shotgun (WGS) entry which is preliminary data.</text>
</comment>
<accession>A0A1G2BDA2</accession>
<evidence type="ECO:0000313" key="2">
    <source>
        <dbReference type="EMBL" id="OGY87213.1"/>
    </source>
</evidence>
<protein>
    <recommendedName>
        <fullName evidence="1">DUF218 domain-containing protein</fullName>
    </recommendedName>
</protein>
<dbReference type="AlphaFoldDB" id="A0A1G2BDA2"/>
<reference evidence="2 3" key="1">
    <citation type="journal article" date="2016" name="Nat. Commun.">
        <title>Thousands of microbial genomes shed light on interconnected biogeochemical processes in an aquifer system.</title>
        <authorList>
            <person name="Anantharaman K."/>
            <person name="Brown C.T."/>
            <person name="Hug L.A."/>
            <person name="Sharon I."/>
            <person name="Castelle C.J."/>
            <person name="Probst A.J."/>
            <person name="Thomas B.C."/>
            <person name="Singh A."/>
            <person name="Wilkins M.J."/>
            <person name="Karaoz U."/>
            <person name="Brodie E.L."/>
            <person name="Williams K.H."/>
            <person name="Hubbard S.S."/>
            <person name="Banfield J.F."/>
        </authorList>
    </citation>
    <scope>NUCLEOTIDE SEQUENCE [LARGE SCALE GENOMIC DNA]</scope>
</reference>
<name>A0A1G2BDA2_9BACT</name>
<dbReference type="InterPro" id="IPR014729">
    <property type="entry name" value="Rossmann-like_a/b/a_fold"/>
</dbReference>
<sequence length="299" mass="33375">MNMEAKRSSERQNRLTKEQVAELICERLQGKTPAMVAVLGRSIVKRKGSNGGVDTFVATPYITPIAEIPDMPETEDRQFSFHGGKARALATACVAKVFPDTPVMVFSKSKQKKYPEEPSHARVMKGAISRLGIEKDRFLLHEESLNTIHEIEAIIQNAQKNHWQEVVVVTSDFHIKRAALLAQNTMQEEFHANTTLNYDDSNRDNTALITEDVLKDANDFPNSATVVGVLADHQTLTLRFVGAESILAPISRHYASVIVRAKAFQEEGQSPYQALLVDEQKGIDDFLQGHYQSRITAES</sequence>
<dbReference type="EMBL" id="MHKI01000010">
    <property type="protein sequence ID" value="OGY87213.1"/>
    <property type="molecule type" value="Genomic_DNA"/>
</dbReference>
<dbReference type="Pfam" id="PF02698">
    <property type="entry name" value="DUF218"/>
    <property type="match status" value="1"/>
</dbReference>
<organism evidence="2 3">
    <name type="scientific">Candidatus Kerfeldbacteria bacterium RIFOXYB2_FULL_38_14</name>
    <dbReference type="NCBI Taxonomy" id="1798547"/>
    <lineage>
        <taxon>Bacteria</taxon>
        <taxon>Candidatus Kerfeldiibacteriota</taxon>
    </lineage>
</organism>
<dbReference type="Proteomes" id="UP000176420">
    <property type="component" value="Unassembled WGS sequence"/>
</dbReference>
<feature type="domain" description="DUF218" evidence="1">
    <location>
        <begin position="86"/>
        <end position="189"/>
    </location>
</feature>
<dbReference type="InterPro" id="IPR003848">
    <property type="entry name" value="DUF218"/>
</dbReference>
<evidence type="ECO:0000313" key="3">
    <source>
        <dbReference type="Proteomes" id="UP000176420"/>
    </source>
</evidence>